<evidence type="ECO:0000256" key="1">
    <source>
        <dbReference type="SAM" id="MobiDB-lite"/>
    </source>
</evidence>
<feature type="compositionally biased region" description="Basic and acidic residues" evidence="1">
    <location>
        <begin position="32"/>
        <end position="44"/>
    </location>
</feature>
<reference evidence="2" key="1">
    <citation type="submission" date="2021-03" db="EMBL/GenBank/DDBJ databases">
        <title>Evolutionary innovations through gain and loss of genes in the ectomycorrhizal Boletales.</title>
        <authorList>
            <person name="Wu G."/>
            <person name="Miyauchi S."/>
            <person name="Morin E."/>
            <person name="Yang Z.-L."/>
            <person name="Xu J."/>
            <person name="Martin F.M."/>
        </authorList>
    </citation>
    <scope>NUCLEOTIDE SEQUENCE</scope>
    <source>
        <strain evidence="2">BR01</strain>
    </source>
</reference>
<proteinExistence type="predicted"/>
<feature type="compositionally biased region" description="Basic and acidic residues" evidence="1">
    <location>
        <begin position="429"/>
        <end position="438"/>
    </location>
</feature>
<comment type="caution">
    <text evidence="2">The sequence shown here is derived from an EMBL/GenBank/DDBJ whole genome shotgun (WGS) entry which is preliminary data.</text>
</comment>
<feature type="region of interest" description="Disordered" evidence="1">
    <location>
        <begin position="426"/>
        <end position="464"/>
    </location>
</feature>
<protein>
    <submittedName>
        <fullName evidence="2">Uncharacterized protein</fullName>
    </submittedName>
</protein>
<gene>
    <name evidence="2" type="ORF">JVT61DRAFT_1892</name>
</gene>
<name>A0A8I3A3B0_9AGAM</name>
<feature type="region of interest" description="Disordered" evidence="1">
    <location>
        <begin position="1540"/>
        <end position="1586"/>
    </location>
</feature>
<sequence>MRHGQEGSPKQKHTSRLPVVIRVEQEENEPVENTRSHRGEEHLQHARTAQNDNNSSSSIKKRGRGRPPKRKPGRRLAMAEKEPVEGISTTSDVPIIPQKRVPWEQASPVASPSDVDVDVVPAVYHPPSIAISRQDLGAIRLSSGALWHTAYMELPTLADRQWLDSIICDFYLSTIWHDGPSEPLCRYVMIFRLRPDLQLGPAEIETYRYENQVPTEAPSPLIPVAFLVHDPDSAHYFPVVFDYEAHTAYVFGRKISNNNPEYDSSWDAWKGPERWRIISDLHHWTPGDIDTVFVLIRDWKQNGYDCGPIACALIKTCMENGLEETWRTFSDCSLVTPAPVPCGHILRLNMLGAVQQRCMTSFQDYMHFLTDMPPYWNHLELEDETILQMQSGGDQERDRRLLRSLTLASNLCRDCQRDIVKITRQNSRRNKEEERESDGGAGIDQEEHEYSQEEGQGSEQDAADPAKALLASIKSHRILRGARLCRAHMPAHAVAARAHAMQKNNEETGIEEDHHDQEQLSNAARTSRRQVKDWRLGIAQRFPRMSRPVSLSAYKGQRFLPHDHHYDDYDDGPTLEMLQRPDVYSILTHPFRNMVLAPAWIMWRDHGYRILTNSFQMFYLAPPIAIMDHVMTIGKMDGQMNLDDREEDQASSPVVEAMSATEMLQYAGDSPRINEWCTNGHNMFVRGRLPIFSEEDKYVRIDLEQDKIDVSEEDIEISIDIDSIIWTTRKLVCRNSIGVYLTPLYDGKPGIAKHNHVYVDVLIPQSEADQLALGHRKEWISKKFPLNAIPHAIIGQLSSSTGHGLRVYIFFPRMIHHSPLTGRRMNMMPKDVLDPFWEEVFLPAIAEQAEESWAPYMSQTLEEGRYKQKGASHGGRTLPLSNQAFLDVQYHMKRLISEEEDHSMYGSFFFAVEGKGIKLLTKDGQGGEYVSPEMALRHNLSCLNWDYMLDRRNGELLVDVGVSFTPKTTEPLVGLWRLDTLEESYAASGFNKGTLHHHCMLNRYGALQAEMPEDRALQTHIAFRNTYNLYYEAVRPNNNRPSFGKDSDAYNLAPAYHKECFGTIKVLRGAKAKTYGVRDEYRVSGQAAQIFLRDVISHAERYMKSKPVLWLSSGVWFDFLSRRMEELQRTQIRLKQVNPPNLGILTGILNHMLRCTICTPIVFDFHVRESLALLEYRNVLRNVDTFFLHDLDALFQPCLDSIQESDDFRVLALMGLNAKAQRDKALASQRPTILDGFDQTAKFPIGPNPTWGQLKKAIAANPMLMLKEWTIPSRLQNRSAVLARVFCRFTEQLWLMVDDRSLKGIAPSPVSLSDAMKCWTVSSVDQTLLHTTFEACNTGLEVGDGVVHGRQGPRSMTFASRKEIYFPAPGGRALKNGSQWLPFLDDMGYIKFYHEMLEGRNDEERLLVDDALETIFSHLHCLPASQKGTQKTKGFVWKIKDHSFVFYTNPEFYKVEGLSKESRTERKPRESQASYRSLKSRKVFEEVLWRSSGFDGLASKKMETERQLRRARVQRLSTAAKNKRRPPQRGKKVKIVELRDLTPEEDDEFSSPLLHQIKRPGISAHDFASVDDEEEEEEEGSCDESE</sequence>
<dbReference type="Proteomes" id="UP000683000">
    <property type="component" value="Unassembled WGS sequence"/>
</dbReference>
<feature type="compositionally biased region" description="Basic residues" evidence="1">
    <location>
        <begin position="59"/>
        <end position="74"/>
    </location>
</feature>
<feature type="compositionally biased region" description="Acidic residues" evidence="1">
    <location>
        <begin position="1569"/>
        <end position="1586"/>
    </location>
</feature>
<evidence type="ECO:0000313" key="3">
    <source>
        <dbReference type="Proteomes" id="UP000683000"/>
    </source>
</evidence>
<accession>A0A8I3A3B0</accession>
<keyword evidence="3" id="KW-1185">Reference proteome</keyword>
<evidence type="ECO:0000313" key="2">
    <source>
        <dbReference type="EMBL" id="KAG6369065.1"/>
    </source>
</evidence>
<feature type="region of interest" description="Disordered" evidence="1">
    <location>
        <begin position="1"/>
        <end position="89"/>
    </location>
</feature>
<dbReference type="OrthoDB" id="3243290at2759"/>
<organism evidence="2 3">
    <name type="scientific">Boletus reticuloceps</name>
    <dbReference type="NCBI Taxonomy" id="495285"/>
    <lineage>
        <taxon>Eukaryota</taxon>
        <taxon>Fungi</taxon>
        <taxon>Dikarya</taxon>
        <taxon>Basidiomycota</taxon>
        <taxon>Agaricomycotina</taxon>
        <taxon>Agaricomycetes</taxon>
        <taxon>Agaricomycetidae</taxon>
        <taxon>Boletales</taxon>
        <taxon>Boletineae</taxon>
        <taxon>Boletaceae</taxon>
        <taxon>Boletoideae</taxon>
        <taxon>Boletus</taxon>
    </lineage>
</organism>
<dbReference type="EMBL" id="JAGFBS010000111">
    <property type="protein sequence ID" value="KAG6369065.1"/>
    <property type="molecule type" value="Genomic_DNA"/>
</dbReference>